<accession>A0A0S7C207</accession>
<dbReference type="SUPFAM" id="SSF48452">
    <property type="entry name" value="TPR-like"/>
    <property type="match status" value="1"/>
</dbReference>
<keyword evidence="1" id="KW-0472">Membrane</keyword>
<dbReference type="Gene3D" id="1.25.40.10">
    <property type="entry name" value="Tetratricopeptide repeat domain"/>
    <property type="match status" value="2"/>
</dbReference>
<dbReference type="AlphaFoldDB" id="A0A0S7C207"/>
<dbReference type="STRING" id="1678841.TBC1_12685"/>
<dbReference type="Pfam" id="PF13174">
    <property type="entry name" value="TPR_6"/>
    <property type="match status" value="2"/>
</dbReference>
<name>A0A0S7C207_9BACT</name>
<dbReference type="RefSeq" id="WP_062044797.1">
    <property type="nucleotide sequence ID" value="NZ_DF968183.1"/>
</dbReference>
<keyword evidence="1" id="KW-0812">Transmembrane</keyword>
<organism evidence="2">
    <name type="scientific">Lentimicrobium saccharophilum</name>
    <dbReference type="NCBI Taxonomy" id="1678841"/>
    <lineage>
        <taxon>Bacteria</taxon>
        <taxon>Pseudomonadati</taxon>
        <taxon>Bacteroidota</taxon>
        <taxon>Bacteroidia</taxon>
        <taxon>Bacteroidales</taxon>
        <taxon>Lentimicrobiaceae</taxon>
        <taxon>Lentimicrobium</taxon>
    </lineage>
</organism>
<gene>
    <name evidence="2" type="ORF">TBC1_12685</name>
</gene>
<keyword evidence="3" id="KW-1185">Reference proteome</keyword>
<feature type="transmembrane region" description="Helical" evidence="1">
    <location>
        <begin position="32"/>
        <end position="50"/>
    </location>
</feature>
<keyword evidence="1" id="KW-1133">Transmembrane helix</keyword>
<dbReference type="InterPro" id="IPR011990">
    <property type="entry name" value="TPR-like_helical_dom_sf"/>
</dbReference>
<dbReference type="Proteomes" id="UP000053091">
    <property type="component" value="Unassembled WGS sequence"/>
</dbReference>
<proteinExistence type="predicted"/>
<dbReference type="InterPro" id="IPR019734">
    <property type="entry name" value="TPR_rpt"/>
</dbReference>
<evidence type="ECO:0000313" key="2">
    <source>
        <dbReference type="EMBL" id="GAP44871.1"/>
    </source>
</evidence>
<evidence type="ECO:0000256" key="1">
    <source>
        <dbReference type="SAM" id="Phobius"/>
    </source>
</evidence>
<protein>
    <submittedName>
        <fullName evidence="2">Protein containing tetratricopeptide repeat</fullName>
    </submittedName>
</protein>
<dbReference type="EMBL" id="DF968183">
    <property type="protein sequence ID" value="GAP44871.1"/>
    <property type="molecule type" value="Genomic_DNA"/>
</dbReference>
<dbReference type="Pfam" id="PF13181">
    <property type="entry name" value="TPR_8"/>
    <property type="match status" value="1"/>
</dbReference>
<evidence type="ECO:0000313" key="3">
    <source>
        <dbReference type="Proteomes" id="UP000053091"/>
    </source>
</evidence>
<dbReference type="OrthoDB" id="9808622at2"/>
<reference evidence="2" key="1">
    <citation type="journal article" date="2015" name="Genome Announc.">
        <title>Draft Genome Sequence of Bacteroidales Strain TBC1, a Novel Isolate from a Methanogenic Wastewater Treatment System.</title>
        <authorList>
            <person name="Tourlousse D.M."/>
            <person name="Matsuura N."/>
            <person name="Sun L."/>
            <person name="Toyonaga M."/>
            <person name="Kuroda K."/>
            <person name="Ohashi A."/>
            <person name="Cruz R."/>
            <person name="Yamaguchi T."/>
            <person name="Sekiguchi Y."/>
        </authorList>
    </citation>
    <scope>NUCLEOTIDE SEQUENCE [LARGE SCALE GENOMIC DNA]</scope>
    <source>
        <strain evidence="2">TBC1</strain>
    </source>
</reference>
<sequence>MAKKTDNTEEKIMAVEEALSKSEVFIERNQKLLGIIAGAIALLVLAYFGFQRFYLMPREKEAQSQMFMAEKYFEMDSLKLALNGDGMYPGFLGIIDDYGITRSAKLAHYYAGIIYLNEGQYEEAISHLQKFKIKDNMVLPMAKGAIGDAYMELGKTGEAADYYLKAADTYINDFTTPLFLQKAAWAYEEAGNTEKALEAYERIRIDFPRSAESRDVEKYIARLKGQ</sequence>